<dbReference type="PROSITE" id="PS51136">
    <property type="entry name" value="WAC"/>
    <property type="match status" value="1"/>
</dbReference>
<evidence type="ECO:0000256" key="3">
    <source>
        <dbReference type="ARBA" id="ARBA00022723"/>
    </source>
</evidence>
<proteinExistence type="predicted"/>
<name>A0A9P0GF77_9CUCU</name>
<dbReference type="GO" id="GO:0031445">
    <property type="term" value="P:regulation of heterochromatin formation"/>
    <property type="evidence" value="ECO:0007669"/>
    <property type="project" value="TreeGrafter"/>
</dbReference>
<reference evidence="21" key="1">
    <citation type="submission" date="2022-01" db="EMBL/GenBank/DDBJ databases">
        <authorList>
            <person name="King R."/>
        </authorList>
    </citation>
    <scope>NUCLEOTIDE SEQUENCE</scope>
</reference>
<keyword evidence="9" id="KW-0804">Transcription</keyword>
<feature type="compositionally biased region" description="Basic and acidic residues" evidence="16">
    <location>
        <begin position="1363"/>
        <end position="1374"/>
    </location>
</feature>
<dbReference type="SMART" id="SM00571">
    <property type="entry name" value="DDT"/>
    <property type="match status" value="1"/>
</dbReference>
<dbReference type="GO" id="GO:0003677">
    <property type="term" value="F:DNA binding"/>
    <property type="evidence" value="ECO:0007669"/>
    <property type="project" value="TreeGrafter"/>
</dbReference>
<dbReference type="GO" id="GO:0006355">
    <property type="term" value="P:regulation of DNA-templated transcription"/>
    <property type="evidence" value="ECO:0007669"/>
    <property type="project" value="TreeGrafter"/>
</dbReference>
<evidence type="ECO:0000256" key="7">
    <source>
        <dbReference type="ARBA" id="ARBA00023054"/>
    </source>
</evidence>
<feature type="coiled-coil region" evidence="15">
    <location>
        <begin position="287"/>
        <end position="330"/>
    </location>
</feature>
<feature type="domain" description="PHD-type" evidence="18">
    <location>
        <begin position="1175"/>
        <end position="1222"/>
    </location>
</feature>
<dbReference type="SMART" id="SM00297">
    <property type="entry name" value="BROMO"/>
    <property type="match status" value="1"/>
</dbReference>
<dbReference type="FunFam" id="3.30.40.10:FF:000300">
    <property type="entry name" value="Bromodomain adjacent to zinc finger domain protein 1A"/>
    <property type="match status" value="1"/>
</dbReference>
<protein>
    <recommendedName>
        <fullName evidence="11">Bromodomain adjacent to zinc finger domain protein 1A</fullName>
    </recommendedName>
</protein>
<gene>
    <name evidence="21" type="ORF">PSYICH_LOCUS9007</name>
</gene>
<keyword evidence="2" id="KW-0597">Phosphoprotein</keyword>
<dbReference type="GO" id="GO:0000228">
    <property type="term" value="C:nuclear chromosome"/>
    <property type="evidence" value="ECO:0007669"/>
    <property type="project" value="TreeGrafter"/>
</dbReference>
<dbReference type="InterPro" id="IPR011011">
    <property type="entry name" value="Znf_FYVE_PHD"/>
</dbReference>
<dbReference type="GO" id="GO:0008270">
    <property type="term" value="F:zinc ion binding"/>
    <property type="evidence" value="ECO:0007669"/>
    <property type="project" value="UniProtKB-KW"/>
</dbReference>
<dbReference type="EMBL" id="OV651815">
    <property type="protein sequence ID" value="CAH1108666.1"/>
    <property type="molecule type" value="Genomic_DNA"/>
</dbReference>
<evidence type="ECO:0000256" key="14">
    <source>
        <dbReference type="PROSITE-ProRule" id="PRU00475"/>
    </source>
</evidence>
<keyword evidence="5" id="KW-0862">Zinc</keyword>
<keyword evidence="22" id="KW-1185">Reference proteome</keyword>
<evidence type="ECO:0000256" key="9">
    <source>
        <dbReference type="ARBA" id="ARBA00023163"/>
    </source>
</evidence>
<dbReference type="Pfam" id="PF15613">
    <property type="entry name" value="WSD"/>
    <property type="match status" value="1"/>
</dbReference>
<feature type="coiled-coil region" evidence="15">
    <location>
        <begin position="611"/>
        <end position="645"/>
    </location>
</feature>
<feature type="region of interest" description="Disordered" evidence="16">
    <location>
        <begin position="911"/>
        <end position="941"/>
    </location>
</feature>
<dbReference type="SUPFAM" id="SSF47370">
    <property type="entry name" value="Bromodomain"/>
    <property type="match status" value="1"/>
</dbReference>
<feature type="compositionally biased region" description="Acidic residues" evidence="16">
    <location>
        <begin position="1145"/>
        <end position="1169"/>
    </location>
</feature>
<dbReference type="GO" id="GO:0045740">
    <property type="term" value="P:positive regulation of DNA replication"/>
    <property type="evidence" value="ECO:0007669"/>
    <property type="project" value="TreeGrafter"/>
</dbReference>
<dbReference type="Pfam" id="PF15612">
    <property type="entry name" value="WHIM1"/>
    <property type="match status" value="1"/>
</dbReference>
<dbReference type="Pfam" id="PF00439">
    <property type="entry name" value="Bromodomain"/>
    <property type="match status" value="1"/>
</dbReference>
<evidence type="ECO:0000256" key="12">
    <source>
        <dbReference type="PROSITE-ProRule" id="PRU00035"/>
    </source>
</evidence>
<keyword evidence="10 14" id="KW-0539">Nucleus</keyword>
<dbReference type="OrthoDB" id="332390at2759"/>
<evidence type="ECO:0000259" key="17">
    <source>
        <dbReference type="PROSITE" id="PS50014"/>
    </source>
</evidence>
<dbReference type="SMART" id="SM00249">
    <property type="entry name" value="PHD"/>
    <property type="match status" value="2"/>
</dbReference>
<evidence type="ECO:0000256" key="11">
    <source>
        <dbReference type="ARBA" id="ARBA00068253"/>
    </source>
</evidence>
<dbReference type="PANTHER" id="PTHR46510">
    <property type="entry name" value="BROMODOMAIN ADJACENT TO ZINC FINGER DOMAIN PROTEIN 1A"/>
    <property type="match status" value="1"/>
</dbReference>
<evidence type="ECO:0000256" key="13">
    <source>
        <dbReference type="PROSITE-ProRule" id="PRU00146"/>
    </source>
</evidence>
<evidence type="ECO:0000256" key="5">
    <source>
        <dbReference type="ARBA" id="ARBA00022833"/>
    </source>
</evidence>
<dbReference type="Gene3D" id="1.20.920.10">
    <property type="entry name" value="Bromodomain-like"/>
    <property type="match status" value="1"/>
</dbReference>
<dbReference type="InterPro" id="IPR019786">
    <property type="entry name" value="Zinc_finger_PHD-type_CS"/>
</dbReference>
<evidence type="ECO:0000256" key="4">
    <source>
        <dbReference type="ARBA" id="ARBA00022771"/>
    </source>
</evidence>
<dbReference type="PROSITE" id="PS01359">
    <property type="entry name" value="ZF_PHD_1"/>
    <property type="match status" value="2"/>
</dbReference>
<organism evidence="21 22">
    <name type="scientific">Psylliodes chrysocephalus</name>
    <dbReference type="NCBI Taxonomy" id="3402493"/>
    <lineage>
        <taxon>Eukaryota</taxon>
        <taxon>Metazoa</taxon>
        <taxon>Ecdysozoa</taxon>
        <taxon>Arthropoda</taxon>
        <taxon>Hexapoda</taxon>
        <taxon>Insecta</taxon>
        <taxon>Pterygota</taxon>
        <taxon>Neoptera</taxon>
        <taxon>Endopterygota</taxon>
        <taxon>Coleoptera</taxon>
        <taxon>Polyphaga</taxon>
        <taxon>Cucujiformia</taxon>
        <taxon>Chrysomeloidea</taxon>
        <taxon>Chrysomelidae</taxon>
        <taxon>Galerucinae</taxon>
        <taxon>Alticini</taxon>
        <taxon>Psylliodes</taxon>
    </lineage>
</organism>
<evidence type="ECO:0000256" key="8">
    <source>
        <dbReference type="ARBA" id="ARBA00023117"/>
    </source>
</evidence>
<dbReference type="Gene3D" id="3.30.40.10">
    <property type="entry name" value="Zinc/RING finger domain, C3HC4 (zinc finger)"/>
    <property type="match status" value="2"/>
</dbReference>
<feature type="region of interest" description="Disordered" evidence="16">
    <location>
        <begin position="1363"/>
        <end position="1383"/>
    </location>
</feature>
<evidence type="ECO:0000256" key="2">
    <source>
        <dbReference type="ARBA" id="ARBA00022553"/>
    </source>
</evidence>
<dbReference type="PROSITE" id="PS50827">
    <property type="entry name" value="DDT"/>
    <property type="match status" value="1"/>
</dbReference>
<evidence type="ECO:0000256" key="6">
    <source>
        <dbReference type="ARBA" id="ARBA00023015"/>
    </source>
</evidence>
<dbReference type="Pfam" id="PF10537">
    <property type="entry name" value="WAC_Acf1_DNA_bd"/>
    <property type="match status" value="1"/>
</dbReference>
<accession>A0A9P0GF77</accession>
<evidence type="ECO:0000256" key="16">
    <source>
        <dbReference type="SAM" id="MobiDB-lite"/>
    </source>
</evidence>
<feature type="domain" description="PHD-type" evidence="18">
    <location>
        <begin position="1054"/>
        <end position="1104"/>
    </location>
</feature>
<keyword evidence="7 15" id="KW-0175">Coiled coil</keyword>
<keyword evidence="8 12" id="KW-0103">Bromodomain</keyword>
<evidence type="ECO:0000256" key="10">
    <source>
        <dbReference type="ARBA" id="ARBA00023242"/>
    </source>
</evidence>
<evidence type="ECO:0000256" key="1">
    <source>
        <dbReference type="ARBA" id="ARBA00004123"/>
    </source>
</evidence>
<feature type="region of interest" description="Disordered" evidence="16">
    <location>
        <begin position="1109"/>
        <end position="1169"/>
    </location>
</feature>
<dbReference type="InterPro" id="IPR013083">
    <property type="entry name" value="Znf_RING/FYVE/PHD"/>
</dbReference>
<keyword evidence="4 13" id="KW-0863">Zinc-finger</keyword>
<feature type="domain" description="Bromo" evidence="17">
    <location>
        <begin position="1272"/>
        <end position="1342"/>
    </location>
</feature>
<comment type="subcellular location">
    <subcellularLocation>
        <location evidence="1 14">Nucleus</location>
    </subcellularLocation>
</comment>
<sequence>MPLLKKKAFEKHTITEYLRDEEEVFYCEITNEIFRDYEEFSERMFLYNSMVWTCCMTGKQNLTYQEALESEDNARQSLKEFPLELRLPILYLASKTHRTSFADMADDVFYYVKDRYFIGENLETSFTGNKWKDSHVLQVIAPTDEILKSVPKNGTKMDHHFWPPSNLFKYEIEHLDADDNDISEIMIVDCNQIRRRKGSFNRDKCKLFLKQYVEHDSKGMFIIKPLVIDELGIAKMKFDQIFDGPAPDFAVTKRKERVPNGKKKMNQESLAKFLTKMNGENVSPKSKEKNSEKHANLLEQMKKREEEFKLKQQLKEVEKLAIKKKQKQDSIRLNNIIRKWQQPKEDTELENQQKLPLFTPVKTKVPDKYFGDILMIMEFVESFSKLLSTKDFFPGGINLELMERALTEKEIAGPLTDLIQLFLTALFNVQDEESGQYRTAIENAADIKDEDVSENLSLTEGTRLATMASSWSNKHQGLPLGRLPLYSVTVSEVLRLHLLASGARINDTGARWRYAQRGGYTSEDDPGLHLRLNQPQILKALATHNVVELSIRNKLQILSCLMNQLLTYADVRDIVEERLEKNKQFRSDLKALQLVEKKRDQEYMATKLKMQKEMKEDQQGLKDALEKLEREAERKQVENNRKIAKLMKGMYEGQPFLGCDRTFRKYLRIDSIPGIFINDEEDRSGICNDTICIQNPELVKANRQQLLKYMRKLYIDTDKLKSPTKSPRSPKKVNGTLNSSLPPDAVDNSSELLMCTTDPQTCRVHSTTVSRVRWSFVQDEIQLGELENGLNNRGLREAELLQAIQNDRERLENVISQTPANVLNPSIEVKVDDDQKLTRNIKKQKDRYEDSNLGYPPTMSPEEVLENALLDNILEMEEKIFAGSLGSLGVKNRDEWRQQLQNKKFDEMEKTIVKRERVKSSKSKKDRNSRPPTPELVVKQELKEYQDPGRFLGATLTENDSDSEVENRLQPVDNLRKSVSGLAIALAQVAQAVDHKYLKKPLGSGDVGKNDKKHDYQLLDKWQQSLLASTSYSQVFLHYGTLDSCVRWSRSALLARCRICRRKKDSENMLLCDNCNLGHHLYCLKPKLTSVPKGDWFCDRCKKEKEKEAKLLSPEPTPTKKRRIFRDEDVEDEEVVESKSVVDDSVSDNMDEVEDNSEEESSTEEDQQEDGDVKFDLCKHCGSGGELITCEKCTVCWHIECCDPPLRRAPRAPWTCAACKGPVKKERRREPSESGSEDEISSANRRSHRREDMREDLPLHNAALQELLVEVMRHPDAWAFIRPVQKTEVPDYYTVITKPMDFGTIKYKLNMGEYRQDSQLMEDAVLVFENCNTYNDTDAEVYKCGVRLLKFFEKRAKELNLKLPEEMTSDDPKPPKKKRRTKC</sequence>
<evidence type="ECO:0000313" key="22">
    <source>
        <dbReference type="Proteomes" id="UP001153636"/>
    </source>
</evidence>
<dbReference type="InterPro" id="IPR028942">
    <property type="entry name" value="WHIM1_dom"/>
</dbReference>
<dbReference type="Pfam" id="PF02791">
    <property type="entry name" value="DDT"/>
    <property type="match status" value="1"/>
</dbReference>
<dbReference type="InterPro" id="IPR028941">
    <property type="entry name" value="WHIM2_dom"/>
</dbReference>
<feature type="region of interest" description="Disordered" evidence="16">
    <location>
        <begin position="720"/>
        <end position="745"/>
    </location>
</feature>
<dbReference type="InterPro" id="IPR019787">
    <property type="entry name" value="Znf_PHD-finger"/>
</dbReference>
<dbReference type="InterPro" id="IPR001965">
    <property type="entry name" value="Znf_PHD"/>
</dbReference>
<dbReference type="PROSITE" id="PS50014">
    <property type="entry name" value="BROMODOMAIN_2"/>
    <property type="match status" value="1"/>
</dbReference>
<dbReference type="PROSITE" id="PS50016">
    <property type="entry name" value="ZF_PHD_2"/>
    <property type="match status" value="2"/>
</dbReference>
<dbReference type="PRINTS" id="PR00503">
    <property type="entry name" value="BROMODOMAIN"/>
</dbReference>
<dbReference type="PANTHER" id="PTHR46510:SF1">
    <property type="entry name" value="BROMODOMAIN ADJACENT TO ZINC FINGER DOMAIN PROTEIN 1A"/>
    <property type="match status" value="1"/>
</dbReference>
<evidence type="ECO:0000256" key="15">
    <source>
        <dbReference type="SAM" id="Coils"/>
    </source>
</evidence>
<dbReference type="InterPro" id="IPR047171">
    <property type="entry name" value="BAZ1A"/>
</dbReference>
<feature type="region of interest" description="Disordered" evidence="16">
    <location>
        <begin position="1225"/>
        <end position="1254"/>
    </location>
</feature>
<evidence type="ECO:0000259" key="18">
    <source>
        <dbReference type="PROSITE" id="PS50016"/>
    </source>
</evidence>
<keyword evidence="3" id="KW-0479">Metal-binding</keyword>
<dbReference type="InterPro" id="IPR018501">
    <property type="entry name" value="DDT_dom"/>
</dbReference>
<evidence type="ECO:0000313" key="21">
    <source>
        <dbReference type="EMBL" id="CAH1108666.1"/>
    </source>
</evidence>
<keyword evidence="6" id="KW-0805">Transcription regulation</keyword>
<feature type="domain" description="WAC" evidence="20">
    <location>
        <begin position="22"/>
        <end position="130"/>
    </location>
</feature>
<dbReference type="Pfam" id="PF00628">
    <property type="entry name" value="PHD"/>
    <property type="match status" value="2"/>
</dbReference>
<dbReference type="InterPro" id="IPR013136">
    <property type="entry name" value="WSTF_Acf1_Cbp146"/>
</dbReference>
<dbReference type="SUPFAM" id="SSF57903">
    <property type="entry name" value="FYVE/PHD zinc finger"/>
    <property type="match status" value="2"/>
</dbReference>
<dbReference type="GO" id="GO:0008623">
    <property type="term" value="C:CHRAC"/>
    <property type="evidence" value="ECO:0007669"/>
    <property type="project" value="TreeGrafter"/>
</dbReference>
<dbReference type="GO" id="GO:0006338">
    <property type="term" value="P:chromatin remodeling"/>
    <property type="evidence" value="ECO:0007669"/>
    <property type="project" value="InterPro"/>
</dbReference>
<dbReference type="InterPro" id="IPR036427">
    <property type="entry name" value="Bromodomain-like_sf"/>
</dbReference>
<evidence type="ECO:0000259" key="19">
    <source>
        <dbReference type="PROSITE" id="PS50827"/>
    </source>
</evidence>
<dbReference type="InterPro" id="IPR001487">
    <property type="entry name" value="Bromodomain"/>
</dbReference>
<feature type="domain" description="DDT" evidence="19">
    <location>
        <begin position="367"/>
        <end position="432"/>
    </location>
</feature>
<evidence type="ECO:0000259" key="20">
    <source>
        <dbReference type="PROSITE" id="PS51136"/>
    </source>
</evidence>
<feature type="compositionally biased region" description="Polar residues" evidence="16">
    <location>
        <begin position="735"/>
        <end position="745"/>
    </location>
</feature>
<dbReference type="Proteomes" id="UP001153636">
    <property type="component" value="Chromosome 3"/>
</dbReference>